<feature type="compositionally biased region" description="Basic and acidic residues" evidence="1">
    <location>
        <begin position="174"/>
        <end position="186"/>
    </location>
</feature>
<feature type="region of interest" description="Disordered" evidence="1">
    <location>
        <begin position="164"/>
        <end position="186"/>
    </location>
</feature>
<keyword evidence="3" id="KW-1185">Reference proteome</keyword>
<dbReference type="AlphaFoldDB" id="A0A2B4SR01"/>
<reference evidence="3" key="1">
    <citation type="journal article" date="2017" name="bioRxiv">
        <title>Comparative analysis of the genomes of Stylophora pistillata and Acropora digitifera provides evidence for extensive differences between species of corals.</title>
        <authorList>
            <person name="Voolstra C.R."/>
            <person name="Li Y."/>
            <person name="Liew Y.J."/>
            <person name="Baumgarten S."/>
            <person name="Zoccola D."/>
            <person name="Flot J.-F."/>
            <person name="Tambutte S."/>
            <person name="Allemand D."/>
            <person name="Aranda M."/>
        </authorList>
    </citation>
    <scope>NUCLEOTIDE SEQUENCE [LARGE SCALE GENOMIC DNA]</scope>
</reference>
<evidence type="ECO:0008006" key="4">
    <source>
        <dbReference type="Google" id="ProtNLM"/>
    </source>
</evidence>
<dbReference type="InterPro" id="IPR036397">
    <property type="entry name" value="RNaseH_sf"/>
</dbReference>
<dbReference type="Proteomes" id="UP000225706">
    <property type="component" value="Unassembled WGS sequence"/>
</dbReference>
<dbReference type="Gene3D" id="3.30.420.10">
    <property type="entry name" value="Ribonuclease H-like superfamily/Ribonuclease H"/>
    <property type="match status" value="1"/>
</dbReference>
<comment type="caution">
    <text evidence="2">The sequence shown here is derived from an EMBL/GenBank/DDBJ whole genome shotgun (WGS) entry which is preliminary data.</text>
</comment>
<organism evidence="2 3">
    <name type="scientific">Stylophora pistillata</name>
    <name type="common">Smooth cauliflower coral</name>
    <dbReference type="NCBI Taxonomy" id="50429"/>
    <lineage>
        <taxon>Eukaryota</taxon>
        <taxon>Metazoa</taxon>
        <taxon>Cnidaria</taxon>
        <taxon>Anthozoa</taxon>
        <taxon>Hexacorallia</taxon>
        <taxon>Scleractinia</taxon>
        <taxon>Astrocoeniina</taxon>
        <taxon>Pocilloporidae</taxon>
        <taxon>Stylophora</taxon>
    </lineage>
</organism>
<protein>
    <recommendedName>
        <fullName evidence="4">Integrase catalytic domain-containing protein</fullName>
    </recommendedName>
</protein>
<dbReference type="PANTHER" id="PTHR37984">
    <property type="entry name" value="PROTEIN CBG26694"/>
    <property type="match status" value="1"/>
</dbReference>
<evidence type="ECO:0000313" key="3">
    <source>
        <dbReference type="Proteomes" id="UP000225706"/>
    </source>
</evidence>
<accession>A0A2B4SR01</accession>
<sequence>MNPTTCTKDTTINFQEYALTHVTSSYPQSNGFIESQVKTVKKVLKKAKRSNLDLNITLLCLQATPVNSMLPSPAELLLGRQVQDNLPRMIQSKHNSNKVINRQQERQPCQKFYHDQYDTSLPSLVPAQNVTIQNPKNHGSQLWHVCIINDDQTKLYHLDAELEKLTTDPVVTDDSNKENEPPDDHK</sequence>
<dbReference type="STRING" id="50429.A0A2B4SR01"/>
<proteinExistence type="predicted"/>
<dbReference type="GO" id="GO:0003676">
    <property type="term" value="F:nucleic acid binding"/>
    <property type="evidence" value="ECO:0007669"/>
    <property type="project" value="InterPro"/>
</dbReference>
<dbReference type="EMBL" id="LSMT01000035">
    <property type="protein sequence ID" value="PFX31503.1"/>
    <property type="molecule type" value="Genomic_DNA"/>
</dbReference>
<dbReference type="PANTHER" id="PTHR37984:SF7">
    <property type="entry name" value="INTEGRASE CATALYTIC DOMAIN-CONTAINING PROTEIN"/>
    <property type="match status" value="1"/>
</dbReference>
<evidence type="ECO:0000313" key="2">
    <source>
        <dbReference type="EMBL" id="PFX31503.1"/>
    </source>
</evidence>
<name>A0A2B4SR01_STYPI</name>
<gene>
    <name evidence="2" type="ORF">AWC38_SpisGene3742</name>
</gene>
<dbReference type="InterPro" id="IPR050951">
    <property type="entry name" value="Retrovirus_Pol_polyprotein"/>
</dbReference>
<evidence type="ECO:0000256" key="1">
    <source>
        <dbReference type="SAM" id="MobiDB-lite"/>
    </source>
</evidence>